<keyword evidence="5 8" id="KW-1133">Transmembrane helix</keyword>
<dbReference type="Pfam" id="PF02470">
    <property type="entry name" value="MlaD"/>
    <property type="match status" value="3"/>
</dbReference>
<keyword evidence="4 8" id="KW-0812">Transmembrane</keyword>
<evidence type="ECO:0000313" key="11">
    <source>
        <dbReference type="Proteomes" id="UP000267077"/>
    </source>
</evidence>
<evidence type="ECO:0000256" key="5">
    <source>
        <dbReference type="ARBA" id="ARBA00022989"/>
    </source>
</evidence>
<feature type="transmembrane region" description="Helical" evidence="8">
    <location>
        <begin position="26"/>
        <end position="45"/>
    </location>
</feature>
<evidence type="ECO:0000256" key="6">
    <source>
        <dbReference type="ARBA" id="ARBA00023136"/>
    </source>
</evidence>
<evidence type="ECO:0000256" key="3">
    <source>
        <dbReference type="ARBA" id="ARBA00022519"/>
    </source>
</evidence>
<sequence length="552" mass="59338">MVDPTASASGSFRDPRIQPKRRHTPIVWLIPLIAVVIGIGMLVHAKLQQGPSVVITFDSASGLQAGKTFVKYKEVVVGTVSSVALSDDDNRVLATVQFQRSAQRLLHSDTQFWIVRPQIGPGGVSGIDTLLSGAYIAVDPGTLRNAKKSYVALENPPMVTSGEQGRSFVLKTDDLNSLAVGSPLYFRHIEVGRVSAYSLDGATKTVSIRVFVRAPYDQFVSAATRFWNASGLDVSLTSAGLKMRTQSLATIVSGGIAFDNAPDAKDLTEAAQDTAFPVAVDQDMAMSDREGTPLFFQLRFPEALRGLEKGAAVEFFGVNVGDVRKVALDYDPPTRKFSVVVDLAVYTHRLGPVLAKFPSDQGNEAQVAAFVDSMVKDGLRAQARTGNLLTGQLYISLDFVPHAPPISFDEKRRPLSIPTFPGSLSQLQEQLAEIVNKIQKVPFDSIGKGVDRDVAELGKTLNLLNTQTLPSAHATLGQATLTFQSANGALQPDSSLQTNLNQLLIELTRLSYSMRGLSDLLTEHPESLVRGRPNTSPTNQSSGGASSQGSHP</sequence>
<evidence type="ECO:0000256" key="8">
    <source>
        <dbReference type="SAM" id="Phobius"/>
    </source>
</evidence>
<dbReference type="PANTHER" id="PTHR30462:SF0">
    <property type="entry name" value="INTERMEMBRANE TRANSPORT PROTEIN YEBT"/>
    <property type="match status" value="1"/>
</dbReference>
<accession>A0A3S0PHK0</accession>
<evidence type="ECO:0000313" key="10">
    <source>
        <dbReference type="EMBL" id="RUL65840.1"/>
    </source>
</evidence>
<dbReference type="Proteomes" id="UP000267077">
    <property type="component" value="Unassembled WGS sequence"/>
</dbReference>
<feature type="domain" description="Mce/MlaD" evidence="9">
    <location>
        <begin position="50"/>
        <end position="141"/>
    </location>
</feature>
<name>A0A3S0PHK0_9GAMM</name>
<evidence type="ECO:0000256" key="2">
    <source>
        <dbReference type="ARBA" id="ARBA00022475"/>
    </source>
</evidence>
<proteinExistence type="predicted"/>
<feature type="domain" description="Mce/MlaD" evidence="9">
    <location>
        <begin position="296"/>
        <end position="399"/>
    </location>
</feature>
<dbReference type="AlphaFoldDB" id="A0A3S0PHK0"/>
<dbReference type="GO" id="GO:0005886">
    <property type="term" value="C:plasma membrane"/>
    <property type="evidence" value="ECO:0007669"/>
    <property type="project" value="UniProtKB-SubCell"/>
</dbReference>
<dbReference type="InterPro" id="IPR003399">
    <property type="entry name" value="Mce/MlaD"/>
</dbReference>
<comment type="caution">
    <text evidence="10">The sequence shown here is derived from an EMBL/GenBank/DDBJ whole genome shotgun (WGS) entry which is preliminary data.</text>
</comment>
<evidence type="ECO:0000256" key="1">
    <source>
        <dbReference type="ARBA" id="ARBA00004533"/>
    </source>
</evidence>
<gene>
    <name evidence="10" type="ORF">EKH79_03775</name>
</gene>
<feature type="domain" description="Mce/MlaD" evidence="9">
    <location>
        <begin position="165"/>
        <end position="232"/>
    </location>
</feature>
<protein>
    <submittedName>
        <fullName evidence="10">MCE family protein</fullName>
    </submittedName>
</protein>
<keyword evidence="6 8" id="KW-0472">Membrane</keyword>
<dbReference type="InterPro" id="IPR051800">
    <property type="entry name" value="PqiA-PqiB_transport"/>
</dbReference>
<comment type="subcellular location">
    <subcellularLocation>
        <location evidence="1">Cell inner membrane</location>
    </subcellularLocation>
</comment>
<feature type="compositionally biased region" description="Low complexity" evidence="7">
    <location>
        <begin position="540"/>
        <end position="552"/>
    </location>
</feature>
<evidence type="ECO:0000256" key="7">
    <source>
        <dbReference type="SAM" id="MobiDB-lite"/>
    </source>
</evidence>
<keyword evidence="2" id="KW-1003">Cell membrane</keyword>
<evidence type="ECO:0000256" key="4">
    <source>
        <dbReference type="ARBA" id="ARBA00022692"/>
    </source>
</evidence>
<dbReference type="OrthoDB" id="9806984at2"/>
<dbReference type="PANTHER" id="PTHR30462">
    <property type="entry name" value="INTERMEMBRANE TRANSPORT PROTEIN PQIB-RELATED"/>
    <property type="match status" value="1"/>
</dbReference>
<evidence type="ECO:0000259" key="9">
    <source>
        <dbReference type="Pfam" id="PF02470"/>
    </source>
</evidence>
<keyword evidence="11" id="KW-1185">Reference proteome</keyword>
<reference evidence="10 11" key="1">
    <citation type="submission" date="2018-12" db="EMBL/GenBank/DDBJ databases">
        <title>Dyella dinghuensis sp. nov. DHOA06 and Dyella choica sp. nov. 4M-K27, isolated from forest soil.</title>
        <authorList>
            <person name="Qiu L.-H."/>
            <person name="Gao Z.-H."/>
        </authorList>
    </citation>
    <scope>NUCLEOTIDE SEQUENCE [LARGE SCALE GENOMIC DNA]</scope>
    <source>
        <strain evidence="10 11">DHOA06</strain>
    </source>
</reference>
<keyword evidence="3" id="KW-0997">Cell inner membrane</keyword>
<dbReference type="EMBL" id="RYZR01000003">
    <property type="protein sequence ID" value="RUL65840.1"/>
    <property type="molecule type" value="Genomic_DNA"/>
</dbReference>
<organism evidence="10 11">
    <name type="scientific">Dyella dinghuensis</name>
    <dbReference type="NCBI Taxonomy" id="1920169"/>
    <lineage>
        <taxon>Bacteria</taxon>
        <taxon>Pseudomonadati</taxon>
        <taxon>Pseudomonadota</taxon>
        <taxon>Gammaproteobacteria</taxon>
        <taxon>Lysobacterales</taxon>
        <taxon>Rhodanobacteraceae</taxon>
        <taxon>Dyella</taxon>
    </lineage>
</organism>
<dbReference type="RefSeq" id="WP_126672472.1">
    <property type="nucleotide sequence ID" value="NZ_RYZR01000003.1"/>
</dbReference>
<feature type="region of interest" description="Disordered" evidence="7">
    <location>
        <begin position="523"/>
        <end position="552"/>
    </location>
</feature>